<dbReference type="GO" id="GO:0005829">
    <property type="term" value="C:cytosol"/>
    <property type="evidence" value="ECO:0007669"/>
    <property type="project" value="TreeGrafter"/>
</dbReference>
<dbReference type="STRING" id="225848.Sps_04238"/>
<dbReference type="GO" id="GO:0046872">
    <property type="term" value="F:metal ion binding"/>
    <property type="evidence" value="ECO:0007669"/>
    <property type="project" value="UniProtKB-KW"/>
</dbReference>
<evidence type="ECO:0000313" key="6">
    <source>
        <dbReference type="Proteomes" id="UP000189545"/>
    </source>
</evidence>
<protein>
    <submittedName>
        <fullName evidence="5">Mg-dependent DNase</fullName>
        <ecNumber evidence="5">3.1.21.-</ecNumber>
    </submittedName>
</protein>
<keyword evidence="3 5" id="KW-0378">Hydrolase</keyword>
<dbReference type="SUPFAM" id="SSF51556">
    <property type="entry name" value="Metallo-dependent hydrolases"/>
    <property type="match status" value="1"/>
</dbReference>
<comment type="similarity">
    <text evidence="1">Belongs to the metallo-dependent hydrolases superfamily. TatD-type hydrolase family.</text>
</comment>
<dbReference type="EC" id="3.1.21.-" evidence="5"/>
<dbReference type="FunFam" id="3.20.20.140:FF:000005">
    <property type="entry name" value="TatD family hydrolase"/>
    <property type="match status" value="1"/>
</dbReference>
<evidence type="ECO:0000256" key="3">
    <source>
        <dbReference type="ARBA" id="ARBA00022801"/>
    </source>
</evidence>
<feature type="binding site" evidence="4">
    <location>
        <position position="96"/>
    </location>
    <ligand>
        <name>a divalent metal cation</name>
        <dbReference type="ChEBI" id="CHEBI:60240"/>
        <label>1</label>
    </ligand>
</feature>
<organism evidence="5 6">
    <name type="scientific">Shewanella psychrophila</name>
    <dbReference type="NCBI Taxonomy" id="225848"/>
    <lineage>
        <taxon>Bacteria</taxon>
        <taxon>Pseudomonadati</taxon>
        <taxon>Pseudomonadota</taxon>
        <taxon>Gammaproteobacteria</taxon>
        <taxon>Alteromonadales</taxon>
        <taxon>Shewanellaceae</taxon>
        <taxon>Shewanella</taxon>
    </lineage>
</organism>
<feature type="binding site" evidence="4">
    <location>
        <position position="9"/>
    </location>
    <ligand>
        <name>a divalent metal cation</name>
        <dbReference type="ChEBI" id="CHEBI:60240"/>
        <label>1</label>
    </ligand>
</feature>
<dbReference type="PROSITE" id="PS01137">
    <property type="entry name" value="TATD_1"/>
    <property type="match status" value="1"/>
</dbReference>
<sequence>MRILDSHAHLDDALFDIDRDELFESMAQSGIETAIIPGVSPEHWTKQLDVAKQYACPYGLGIHPWFCEDNPERALVQLTDKLNSAIEDPYLVAIGECGLDKIRKDNWDGQIIALEAQLTMAQQLNLPVILHVVKAHNDMLSILKRYSLPRGGVIHGFYGSSEIASEYIKLGFKLGIGGLILKTNARKLKTCVAKLPLDSFLIETDSPAMTPQNAADPRNTPLILQSIITEIANLQKKSSVLISEHAFRNSVQLFDLKLILI</sequence>
<proteinExistence type="inferred from homology"/>
<feature type="binding site" evidence="4">
    <location>
        <position position="205"/>
    </location>
    <ligand>
        <name>a divalent metal cation</name>
        <dbReference type="ChEBI" id="CHEBI:60240"/>
        <label>1</label>
    </ligand>
</feature>
<evidence type="ECO:0000313" key="5">
    <source>
        <dbReference type="EMBL" id="AQS39344.1"/>
    </source>
</evidence>
<dbReference type="PANTHER" id="PTHR46124:SF3">
    <property type="entry name" value="HYDROLASE"/>
    <property type="match status" value="1"/>
</dbReference>
<feature type="binding site" evidence="4">
    <location>
        <position position="131"/>
    </location>
    <ligand>
        <name>a divalent metal cation</name>
        <dbReference type="ChEBI" id="CHEBI:60240"/>
        <label>2</label>
    </ligand>
</feature>
<dbReference type="PIRSF" id="PIRSF005902">
    <property type="entry name" value="DNase_TatD"/>
    <property type="match status" value="1"/>
</dbReference>
<evidence type="ECO:0000256" key="4">
    <source>
        <dbReference type="PIRSR" id="PIRSR005902-1"/>
    </source>
</evidence>
<accession>A0A1S6HV77</accession>
<dbReference type="EMBL" id="CP014782">
    <property type="protein sequence ID" value="AQS39344.1"/>
    <property type="molecule type" value="Genomic_DNA"/>
</dbReference>
<dbReference type="CDD" id="cd01310">
    <property type="entry name" value="TatD_DNAse"/>
    <property type="match status" value="1"/>
</dbReference>
<dbReference type="KEGG" id="spsw:Sps_04238"/>
<dbReference type="Gene3D" id="3.20.20.140">
    <property type="entry name" value="Metal-dependent hydrolases"/>
    <property type="match status" value="1"/>
</dbReference>
<name>A0A1S6HV77_9GAMM</name>
<dbReference type="GO" id="GO:0016788">
    <property type="term" value="F:hydrolase activity, acting on ester bonds"/>
    <property type="evidence" value="ECO:0007669"/>
    <property type="project" value="InterPro"/>
</dbReference>
<keyword evidence="2 4" id="KW-0479">Metal-binding</keyword>
<dbReference type="OrthoDB" id="9810005at2"/>
<dbReference type="InterPro" id="IPR032466">
    <property type="entry name" value="Metal_Hydrolase"/>
</dbReference>
<dbReference type="InterPro" id="IPR018228">
    <property type="entry name" value="DNase_TatD-rel_CS"/>
</dbReference>
<gene>
    <name evidence="5" type="ORF">Sps_04238</name>
</gene>
<evidence type="ECO:0000256" key="2">
    <source>
        <dbReference type="ARBA" id="ARBA00022723"/>
    </source>
</evidence>
<dbReference type="PANTHER" id="PTHR46124">
    <property type="entry name" value="D-AMINOACYL-TRNA DEACYLASE"/>
    <property type="match status" value="1"/>
</dbReference>
<feature type="binding site" evidence="4">
    <location>
        <position position="7"/>
    </location>
    <ligand>
        <name>a divalent metal cation</name>
        <dbReference type="ChEBI" id="CHEBI:60240"/>
        <label>1</label>
    </ligand>
</feature>
<keyword evidence="6" id="KW-1185">Reference proteome</keyword>
<feature type="binding site" evidence="4">
    <location>
        <position position="155"/>
    </location>
    <ligand>
        <name>a divalent metal cation</name>
        <dbReference type="ChEBI" id="CHEBI:60240"/>
        <label>2</label>
    </ligand>
</feature>
<evidence type="ECO:0000256" key="1">
    <source>
        <dbReference type="ARBA" id="ARBA00009275"/>
    </source>
</evidence>
<reference evidence="5 6" key="1">
    <citation type="submission" date="2016-03" db="EMBL/GenBank/DDBJ databases">
        <title>Complete genome sequence of Shewanella psychrophila WP2, a deep sea bacterium isolated from west Pacific sediment.</title>
        <authorList>
            <person name="Xu G."/>
            <person name="Jian H."/>
        </authorList>
    </citation>
    <scope>NUCLEOTIDE SEQUENCE [LARGE SCALE GENOMIC DNA]</scope>
    <source>
        <strain evidence="5 6">WP2</strain>
    </source>
</reference>
<dbReference type="Proteomes" id="UP000189545">
    <property type="component" value="Chromosome"/>
</dbReference>
<dbReference type="AlphaFoldDB" id="A0A1S6HV77"/>
<dbReference type="Pfam" id="PF01026">
    <property type="entry name" value="TatD_DNase"/>
    <property type="match status" value="1"/>
</dbReference>
<dbReference type="InterPro" id="IPR001130">
    <property type="entry name" value="TatD-like"/>
</dbReference>